<comment type="catalytic activity">
    <reaction evidence="4">
        <text>a 5'-end (N(7)-methyl 5'-triphosphoguanosine)-ribonucleoside in snoRNA + S-adenosyl-L-methionine = a 5'-end (N(2),N(7)-dimethyl 5'-triphosphoguanosine)-ribonucleoside in snoRNA + S-adenosyl-L-homocysteine + H(+)</text>
        <dbReference type="Rhea" id="RHEA:78475"/>
        <dbReference type="Rhea" id="RHEA-COMP:19086"/>
        <dbReference type="Rhea" id="RHEA-COMP:19088"/>
        <dbReference type="ChEBI" id="CHEBI:15378"/>
        <dbReference type="ChEBI" id="CHEBI:57856"/>
        <dbReference type="ChEBI" id="CHEBI:59789"/>
        <dbReference type="ChEBI" id="CHEBI:156461"/>
        <dbReference type="ChEBI" id="CHEBI:172880"/>
    </reaction>
    <physiologicalReaction direction="left-to-right" evidence="4">
        <dbReference type="Rhea" id="RHEA:78476"/>
    </physiologicalReaction>
</comment>
<reference evidence="8" key="2">
    <citation type="submission" date="2023-05" db="EMBL/GenBank/DDBJ databases">
        <authorList>
            <consortium name="Lawrence Berkeley National Laboratory"/>
            <person name="Steindorff A."/>
            <person name="Hensen N."/>
            <person name="Bonometti L."/>
            <person name="Westerberg I."/>
            <person name="Brannstrom I.O."/>
            <person name="Guillou S."/>
            <person name="Cros-Aarteil S."/>
            <person name="Calhoun S."/>
            <person name="Haridas S."/>
            <person name="Kuo A."/>
            <person name="Mondo S."/>
            <person name="Pangilinan J."/>
            <person name="Riley R."/>
            <person name="Labutti K."/>
            <person name="Andreopoulos B."/>
            <person name="Lipzen A."/>
            <person name="Chen C."/>
            <person name="Yanf M."/>
            <person name="Daum C."/>
            <person name="Ng V."/>
            <person name="Clum A."/>
            <person name="Ohm R."/>
            <person name="Martin F."/>
            <person name="Silar P."/>
            <person name="Natvig D."/>
            <person name="Lalanne C."/>
            <person name="Gautier V."/>
            <person name="Ament-Velasquez S.L."/>
            <person name="Kruys A."/>
            <person name="Hutchinson M.I."/>
            <person name="Powell A.J."/>
            <person name="Barry K."/>
            <person name="Miller A.N."/>
            <person name="Grigoriev I.V."/>
            <person name="Debuchy R."/>
            <person name="Gladieux P."/>
            <person name="Thoren M.H."/>
            <person name="Johannesson H."/>
        </authorList>
    </citation>
    <scope>NUCLEOTIDE SEQUENCE</scope>
    <source>
        <strain evidence="8">PSN293</strain>
    </source>
</reference>
<dbReference type="AlphaFoldDB" id="A0AAN7BBY7"/>
<protein>
    <recommendedName>
        <fullName evidence="1">Trimethylguanosine synthase</fullName>
    </recommendedName>
    <alternativeName>
        <fullName evidence="7">Cap-specific guanine-N(2) methyltransferase</fullName>
    </alternativeName>
</protein>
<evidence type="ECO:0000256" key="6">
    <source>
        <dbReference type="ARBA" id="ARBA00049075"/>
    </source>
</evidence>
<evidence type="ECO:0000256" key="2">
    <source>
        <dbReference type="ARBA" id="ARBA00025783"/>
    </source>
</evidence>
<dbReference type="FunFam" id="3.40.50.150:FF:000270">
    <property type="entry name" value="RNA methylase family protein"/>
    <property type="match status" value="1"/>
</dbReference>
<gene>
    <name evidence="8" type="ORF">QBC37DRAFT_307789</name>
</gene>
<comment type="catalytic activity">
    <reaction evidence="3">
        <text>a 5'-end (N(2),N(7)-dimethyl 5'-triphosphoguanosine)-ribonucleoside in snoRNA + S-adenosyl-L-methionine = a 5'-end (N(2),N(2),N(7)-trimethyl 5'-triphosphoguanosine)-ribonucleoside in snoRNA + S-adenosyl-L-homocysteine + H(+)</text>
        <dbReference type="Rhea" id="RHEA:78507"/>
        <dbReference type="Rhea" id="RHEA-COMP:19088"/>
        <dbReference type="Rhea" id="RHEA-COMP:19090"/>
        <dbReference type="ChEBI" id="CHEBI:15378"/>
        <dbReference type="ChEBI" id="CHEBI:57856"/>
        <dbReference type="ChEBI" id="CHEBI:59789"/>
        <dbReference type="ChEBI" id="CHEBI:167623"/>
        <dbReference type="ChEBI" id="CHEBI:172880"/>
    </reaction>
    <physiologicalReaction direction="left-to-right" evidence="3">
        <dbReference type="Rhea" id="RHEA:78508"/>
    </physiologicalReaction>
</comment>
<keyword evidence="9" id="KW-1185">Reference proteome</keyword>
<evidence type="ECO:0000256" key="1">
    <source>
        <dbReference type="ARBA" id="ARBA00018517"/>
    </source>
</evidence>
<dbReference type="EMBL" id="MU858058">
    <property type="protein sequence ID" value="KAK4217702.1"/>
    <property type="molecule type" value="Genomic_DNA"/>
</dbReference>
<evidence type="ECO:0000313" key="9">
    <source>
        <dbReference type="Proteomes" id="UP001301769"/>
    </source>
</evidence>
<reference evidence="8" key="1">
    <citation type="journal article" date="2023" name="Mol. Phylogenet. Evol.">
        <title>Genome-scale phylogeny and comparative genomics of the fungal order Sordariales.</title>
        <authorList>
            <person name="Hensen N."/>
            <person name="Bonometti L."/>
            <person name="Westerberg I."/>
            <person name="Brannstrom I.O."/>
            <person name="Guillou S."/>
            <person name="Cros-Aarteil S."/>
            <person name="Calhoun S."/>
            <person name="Haridas S."/>
            <person name="Kuo A."/>
            <person name="Mondo S."/>
            <person name="Pangilinan J."/>
            <person name="Riley R."/>
            <person name="LaButti K."/>
            <person name="Andreopoulos B."/>
            <person name="Lipzen A."/>
            <person name="Chen C."/>
            <person name="Yan M."/>
            <person name="Daum C."/>
            <person name="Ng V."/>
            <person name="Clum A."/>
            <person name="Steindorff A."/>
            <person name="Ohm R.A."/>
            <person name="Martin F."/>
            <person name="Silar P."/>
            <person name="Natvig D.O."/>
            <person name="Lalanne C."/>
            <person name="Gautier V."/>
            <person name="Ament-Velasquez S.L."/>
            <person name="Kruys A."/>
            <person name="Hutchinson M.I."/>
            <person name="Powell A.J."/>
            <person name="Barry K."/>
            <person name="Miller A.N."/>
            <person name="Grigoriev I.V."/>
            <person name="Debuchy R."/>
            <person name="Gladieux P."/>
            <person name="Hiltunen Thoren M."/>
            <person name="Johannesson H."/>
        </authorList>
    </citation>
    <scope>NUCLEOTIDE SEQUENCE</scope>
    <source>
        <strain evidence="8">PSN293</strain>
    </source>
</reference>
<evidence type="ECO:0000256" key="7">
    <source>
        <dbReference type="ARBA" id="ARBA00049790"/>
    </source>
</evidence>
<accession>A0AAN7BBY7</accession>
<comment type="catalytic activity">
    <reaction evidence="6">
        <text>a 5'-end (N(7)-methyl 5'-triphosphoguanosine)-ribonucleoside in snRNA + S-adenosyl-L-methionine = a 5'-end (N(2),N(7)-dimethyl 5'-triphosphoguanosine)-ribonucleoside in snRNA + S-adenosyl-L-homocysteine + H(+)</text>
        <dbReference type="Rhea" id="RHEA:78471"/>
        <dbReference type="Rhea" id="RHEA-COMP:19085"/>
        <dbReference type="Rhea" id="RHEA-COMP:19087"/>
        <dbReference type="ChEBI" id="CHEBI:15378"/>
        <dbReference type="ChEBI" id="CHEBI:57856"/>
        <dbReference type="ChEBI" id="CHEBI:59789"/>
        <dbReference type="ChEBI" id="CHEBI:156461"/>
        <dbReference type="ChEBI" id="CHEBI:172880"/>
    </reaction>
    <physiologicalReaction direction="left-to-right" evidence="6">
        <dbReference type="Rhea" id="RHEA:78472"/>
    </physiologicalReaction>
</comment>
<comment type="catalytic activity">
    <reaction evidence="5">
        <text>a 5'-end (N(2),N(7)-dimethyl 5'-triphosphoguanosine)-ribonucleoside in snRNA + S-adenosyl-L-methionine = a 5'-end (N(2),N(2),N(7)-trimethyl 5'-triphosphoguanosine)-ribonucleoside in snRNA + S-adenosyl-L-homocysteine + H(+)</text>
        <dbReference type="Rhea" id="RHEA:78479"/>
        <dbReference type="Rhea" id="RHEA-COMP:19087"/>
        <dbReference type="Rhea" id="RHEA-COMP:19089"/>
        <dbReference type="ChEBI" id="CHEBI:15378"/>
        <dbReference type="ChEBI" id="CHEBI:57856"/>
        <dbReference type="ChEBI" id="CHEBI:59789"/>
        <dbReference type="ChEBI" id="CHEBI:167623"/>
        <dbReference type="ChEBI" id="CHEBI:172880"/>
    </reaction>
    <physiologicalReaction direction="left-to-right" evidence="5">
        <dbReference type="Rhea" id="RHEA:78480"/>
    </physiologicalReaction>
</comment>
<dbReference type="InterPro" id="IPR029063">
    <property type="entry name" value="SAM-dependent_MTases_sf"/>
</dbReference>
<dbReference type="Proteomes" id="UP001301769">
    <property type="component" value="Unassembled WGS sequence"/>
</dbReference>
<dbReference type="GO" id="GO:0005634">
    <property type="term" value="C:nucleus"/>
    <property type="evidence" value="ECO:0007669"/>
    <property type="project" value="TreeGrafter"/>
</dbReference>
<dbReference type="Gene3D" id="3.40.50.150">
    <property type="entry name" value="Vaccinia Virus protein VP39"/>
    <property type="match status" value="1"/>
</dbReference>
<proteinExistence type="inferred from homology"/>
<comment type="caution">
    <text evidence="8">The sequence shown here is derived from an EMBL/GenBank/DDBJ whole genome shotgun (WGS) entry which is preliminary data.</text>
</comment>
<comment type="similarity">
    <text evidence="2">Belongs to the methyltransferase superfamily. Trimethylguanosine synthase family.</text>
</comment>
<name>A0AAN7BBY7_9PEZI</name>
<dbReference type="PANTHER" id="PTHR14741:SF32">
    <property type="entry name" value="TRIMETHYLGUANOSINE SYNTHASE"/>
    <property type="match status" value="1"/>
</dbReference>
<evidence type="ECO:0000256" key="4">
    <source>
        <dbReference type="ARBA" id="ARBA00048740"/>
    </source>
</evidence>
<evidence type="ECO:0000256" key="3">
    <source>
        <dbReference type="ARBA" id="ARBA00047418"/>
    </source>
</evidence>
<dbReference type="InterPro" id="IPR019012">
    <property type="entry name" value="RNA_cap_Gua-N2-MeTrfase"/>
</dbReference>
<dbReference type="SUPFAM" id="SSF53335">
    <property type="entry name" value="S-adenosyl-L-methionine-dependent methyltransferases"/>
    <property type="match status" value="1"/>
</dbReference>
<evidence type="ECO:0000256" key="5">
    <source>
        <dbReference type="ARBA" id="ARBA00048763"/>
    </source>
</evidence>
<dbReference type="CDD" id="cd02440">
    <property type="entry name" value="AdoMet_MTases"/>
    <property type="match status" value="1"/>
</dbReference>
<dbReference type="Pfam" id="PF09445">
    <property type="entry name" value="Methyltransf_15"/>
    <property type="match status" value="1"/>
</dbReference>
<dbReference type="PANTHER" id="PTHR14741">
    <property type="entry name" value="S-ADENOSYLMETHIONINE-DEPENDENT METHYLTRANSFERASE RELATED"/>
    <property type="match status" value="1"/>
</dbReference>
<organism evidence="8 9">
    <name type="scientific">Rhypophila decipiens</name>
    <dbReference type="NCBI Taxonomy" id="261697"/>
    <lineage>
        <taxon>Eukaryota</taxon>
        <taxon>Fungi</taxon>
        <taxon>Dikarya</taxon>
        <taxon>Ascomycota</taxon>
        <taxon>Pezizomycotina</taxon>
        <taxon>Sordariomycetes</taxon>
        <taxon>Sordariomycetidae</taxon>
        <taxon>Sordariales</taxon>
        <taxon>Naviculisporaceae</taxon>
        <taxon>Rhypophila</taxon>
    </lineage>
</organism>
<sequence length="270" mass="30325">MAASLQVLHDKLPLTDKCHHYDDVDDVPPHIQKYWHQRYSIFDYYDQGVQLTDDAWFGVTPEPVANQIAQDLCTKTSKTTLIDLFGGAGGNVIAFASSFHFTRIIAIEKDAATLACAQHNAEVYGVTEYITFVLGDSLHYLSLLRHNPSALDPAIRVDPNQTTIFASPPWGGVAYREHEVFDLSTMEPYNLEKLYKACFPLETTLFLPRSSDLNQIAELLASNEEDTKLDVVQYCMEGASKAMVVYVPESKPLHQDDEGWSIAVEKDYSQ</sequence>
<dbReference type="GO" id="GO:0071164">
    <property type="term" value="F:RNA cap trimethylguanosine synthase activity"/>
    <property type="evidence" value="ECO:0007669"/>
    <property type="project" value="TreeGrafter"/>
</dbReference>
<evidence type="ECO:0000313" key="8">
    <source>
        <dbReference type="EMBL" id="KAK4217702.1"/>
    </source>
</evidence>